<name>A0A642KKX9_BACFG</name>
<organism evidence="2 3">
    <name type="scientific">Bacteroides fragilis</name>
    <dbReference type="NCBI Taxonomy" id="817"/>
    <lineage>
        <taxon>Bacteria</taxon>
        <taxon>Pseudomonadati</taxon>
        <taxon>Bacteroidota</taxon>
        <taxon>Bacteroidia</taxon>
        <taxon>Bacteroidales</taxon>
        <taxon>Bacteroidaceae</taxon>
        <taxon>Bacteroides</taxon>
    </lineage>
</organism>
<evidence type="ECO:0000256" key="1">
    <source>
        <dbReference type="SAM" id="Phobius"/>
    </source>
</evidence>
<reference evidence="2 3" key="1">
    <citation type="journal article" date="2019" name="Nat. Med.">
        <title>A library of human gut bacterial isolates paired with longitudinal multiomics data enables mechanistic microbiome research.</title>
        <authorList>
            <person name="Poyet M."/>
            <person name="Groussin M."/>
            <person name="Gibbons S.M."/>
            <person name="Avila-Pacheco J."/>
            <person name="Jiang X."/>
            <person name="Kearney S.M."/>
            <person name="Perrotta A.R."/>
            <person name="Berdy B."/>
            <person name="Zhao S."/>
            <person name="Lieberman T.D."/>
            <person name="Swanson P.K."/>
            <person name="Smith M."/>
            <person name="Roesemann S."/>
            <person name="Alexander J.E."/>
            <person name="Rich S.A."/>
            <person name="Livny J."/>
            <person name="Vlamakis H."/>
            <person name="Clish C."/>
            <person name="Bullock K."/>
            <person name="Deik A."/>
            <person name="Scott J."/>
            <person name="Pierce K.A."/>
            <person name="Xavier R.J."/>
            <person name="Alm E.J."/>
        </authorList>
    </citation>
    <scope>NUCLEOTIDE SEQUENCE [LARGE SCALE GENOMIC DNA]</scope>
    <source>
        <strain evidence="2 3">BIOML-A7</strain>
    </source>
</reference>
<proteinExistence type="predicted"/>
<protein>
    <submittedName>
        <fullName evidence="2">Uncharacterized protein</fullName>
    </submittedName>
</protein>
<keyword evidence="1" id="KW-0472">Membrane</keyword>
<gene>
    <name evidence="2" type="ORF">F2Z29_21830</name>
</gene>
<comment type="caution">
    <text evidence="2">The sequence shown here is derived from an EMBL/GenBank/DDBJ whole genome shotgun (WGS) entry which is preliminary data.</text>
</comment>
<feature type="transmembrane region" description="Helical" evidence="1">
    <location>
        <begin position="40"/>
        <end position="64"/>
    </location>
</feature>
<evidence type="ECO:0000313" key="2">
    <source>
        <dbReference type="EMBL" id="KAA5168054.1"/>
    </source>
</evidence>
<dbReference type="Proteomes" id="UP000436803">
    <property type="component" value="Unassembled WGS sequence"/>
</dbReference>
<evidence type="ECO:0000313" key="3">
    <source>
        <dbReference type="Proteomes" id="UP000436803"/>
    </source>
</evidence>
<keyword evidence="1" id="KW-1133">Transmembrane helix</keyword>
<keyword evidence="1" id="KW-0812">Transmembrane</keyword>
<sequence length="82" mass="9315">MYLLLTSCQLINQNPFTYELLVPILHQDTFVQMVLRGITYLPLLILVMAVMGGLLCIIGLLLFADRNKGIGHEYDCNELFGR</sequence>
<dbReference type="AlphaFoldDB" id="A0A642KKX9"/>
<accession>A0A642KKX9</accession>
<dbReference type="EMBL" id="VWAW01000027">
    <property type="protein sequence ID" value="KAA5168054.1"/>
    <property type="molecule type" value="Genomic_DNA"/>
</dbReference>